<feature type="domain" description="Double-GTPase 2" evidence="2">
    <location>
        <begin position="83"/>
        <end position="293"/>
    </location>
</feature>
<dbReference type="InterPro" id="IPR027417">
    <property type="entry name" value="P-loop_NTPase"/>
</dbReference>
<dbReference type="RefSeq" id="WP_224314100.1">
    <property type="nucleotide sequence ID" value="NZ_JAIRBM010000010.1"/>
</dbReference>
<organism evidence="3 4">
    <name type="scientific">Microvirga puerhi</name>
    <dbReference type="NCBI Taxonomy" id="2876078"/>
    <lineage>
        <taxon>Bacteria</taxon>
        <taxon>Pseudomonadati</taxon>
        <taxon>Pseudomonadota</taxon>
        <taxon>Alphaproteobacteria</taxon>
        <taxon>Hyphomicrobiales</taxon>
        <taxon>Methylobacteriaceae</taxon>
        <taxon>Microvirga</taxon>
    </lineage>
</organism>
<dbReference type="Gene3D" id="3.40.50.300">
    <property type="entry name" value="P-loop containing nucleotide triphosphate hydrolases"/>
    <property type="match status" value="1"/>
</dbReference>
<feature type="compositionally biased region" description="Acidic residues" evidence="1">
    <location>
        <begin position="33"/>
        <end position="50"/>
    </location>
</feature>
<dbReference type="Pfam" id="PF19993">
    <property type="entry name" value="DO-GTPase2"/>
    <property type="match status" value="1"/>
</dbReference>
<evidence type="ECO:0000313" key="3">
    <source>
        <dbReference type="EMBL" id="MBZ6077576.1"/>
    </source>
</evidence>
<dbReference type="EMBL" id="JAIRBM010000010">
    <property type="protein sequence ID" value="MBZ6077576.1"/>
    <property type="molecule type" value="Genomic_DNA"/>
</dbReference>
<comment type="caution">
    <text evidence="3">The sequence shown here is derived from an EMBL/GenBank/DDBJ whole genome shotgun (WGS) entry which is preliminary data.</text>
</comment>
<gene>
    <name evidence="3" type="ORF">K9B37_14955</name>
</gene>
<proteinExistence type="predicted"/>
<sequence>MADERTLCRNAECGVVRTGVCVLGNDPIDSCPEYDPELSELDQGDEEDSSSEPTAELTTRLRSSEILLESDVWPLRKAYRTNTVSLVGDVKSGKTTLIASLYALFCKGPFSGFSFRGSRTLTGFARRHHLALEKSGREVPTTPRTSMNDGVGFFHLDLSCEIGGTAQLLISDRSGEAFQSARVNTAMVDELRELRLSDRVCFLLDAEKLTQVETRASYRREFKQMIWALIQNGAFSTDVKLEVLTTKIDKLTKREDEKEALIELEEYENGLSNEFKKANVRLDVFRICALPRANYKVGLVGLEELVKRWLAPTAPIDTLPLPAVSPARAFDRLLEFWSGEQTSG</sequence>
<protein>
    <recommendedName>
        <fullName evidence="2">Double-GTPase 2 domain-containing protein</fullName>
    </recommendedName>
</protein>
<name>A0ABS7VPU8_9HYPH</name>
<evidence type="ECO:0000259" key="2">
    <source>
        <dbReference type="Pfam" id="PF19993"/>
    </source>
</evidence>
<dbReference type="Proteomes" id="UP000704176">
    <property type="component" value="Unassembled WGS sequence"/>
</dbReference>
<dbReference type="InterPro" id="IPR045528">
    <property type="entry name" value="DO-GTPase2"/>
</dbReference>
<feature type="region of interest" description="Disordered" evidence="1">
    <location>
        <begin position="33"/>
        <end position="58"/>
    </location>
</feature>
<reference evidence="3 4" key="1">
    <citation type="submission" date="2021-09" db="EMBL/GenBank/DDBJ databases">
        <title>The complete genome sequence of a new microorganism.</title>
        <authorList>
            <person name="Zi Z."/>
        </authorList>
    </citation>
    <scope>NUCLEOTIDE SEQUENCE [LARGE SCALE GENOMIC DNA]</scope>
    <source>
        <strain evidence="3 4">WGZ8</strain>
    </source>
</reference>
<evidence type="ECO:0000256" key="1">
    <source>
        <dbReference type="SAM" id="MobiDB-lite"/>
    </source>
</evidence>
<accession>A0ABS7VPU8</accession>
<keyword evidence="4" id="KW-1185">Reference proteome</keyword>
<evidence type="ECO:0000313" key="4">
    <source>
        <dbReference type="Proteomes" id="UP000704176"/>
    </source>
</evidence>
<dbReference type="SUPFAM" id="SSF52540">
    <property type="entry name" value="P-loop containing nucleoside triphosphate hydrolases"/>
    <property type="match status" value="1"/>
</dbReference>